<dbReference type="GO" id="GO:0003973">
    <property type="term" value="F:(S)-2-hydroxy-acid oxidase activity"/>
    <property type="evidence" value="ECO:0007669"/>
    <property type="project" value="UniProtKB-EC"/>
</dbReference>
<dbReference type="EC" id="1.1.3.15" evidence="3"/>
<evidence type="ECO:0000256" key="3">
    <source>
        <dbReference type="ARBA" id="ARBA00013087"/>
    </source>
</evidence>
<keyword evidence="6" id="KW-0560">Oxidoreductase</keyword>
<evidence type="ECO:0000256" key="6">
    <source>
        <dbReference type="ARBA" id="ARBA00023002"/>
    </source>
</evidence>
<evidence type="ECO:0000256" key="10">
    <source>
        <dbReference type="ARBA" id="ARBA00050549"/>
    </source>
</evidence>
<comment type="cofactor">
    <cofactor evidence="2">
        <name>FMN</name>
        <dbReference type="ChEBI" id="CHEBI:58210"/>
    </cofactor>
</comment>
<dbReference type="InterPro" id="IPR008259">
    <property type="entry name" value="FMN_hydac_DH_AS"/>
</dbReference>
<dbReference type="PROSITE" id="PS00557">
    <property type="entry name" value="FMN_HYDROXY_ACID_DH_1"/>
    <property type="match status" value="1"/>
</dbReference>
<dbReference type="RefSeq" id="WP_110250865.1">
    <property type="nucleotide sequence ID" value="NZ_QJJR01000003.1"/>
</dbReference>
<feature type="binding site" evidence="15">
    <location>
        <position position="142"/>
    </location>
    <ligand>
        <name>glyoxylate</name>
        <dbReference type="ChEBI" id="CHEBI:36655"/>
    </ligand>
</feature>
<feature type="binding site" evidence="15">
    <location>
        <position position="140"/>
    </location>
    <ligand>
        <name>FMN</name>
        <dbReference type="ChEBI" id="CHEBI:58210"/>
    </ligand>
</feature>
<evidence type="ECO:0000256" key="2">
    <source>
        <dbReference type="ARBA" id="ARBA00001917"/>
    </source>
</evidence>
<dbReference type="PANTHER" id="PTHR10578:SF143">
    <property type="entry name" value="FMN-DEPENDENT ALPHA-HYDROXY ACID DEHYDROGENASE PB1A11.03"/>
    <property type="match status" value="1"/>
</dbReference>
<dbReference type="AlphaFoldDB" id="A0A2V3WG60"/>
<evidence type="ECO:0000256" key="7">
    <source>
        <dbReference type="ARBA" id="ARBA00024042"/>
    </source>
</evidence>
<proteinExistence type="inferred from homology"/>
<dbReference type="PROSITE" id="PS51349">
    <property type="entry name" value="FMN_HYDROXY_ACID_DH_2"/>
    <property type="match status" value="1"/>
</dbReference>
<dbReference type="SUPFAM" id="SSF51395">
    <property type="entry name" value="FMN-linked oxidoreductases"/>
    <property type="match status" value="1"/>
</dbReference>
<comment type="catalytic activity">
    <reaction evidence="10">
        <text>mandelate + O2 = phenylglyoxylate + H2O2</text>
        <dbReference type="Rhea" id="RHEA:68968"/>
        <dbReference type="ChEBI" id="CHEBI:15379"/>
        <dbReference type="ChEBI" id="CHEBI:16240"/>
        <dbReference type="ChEBI" id="CHEBI:25147"/>
        <dbReference type="ChEBI" id="CHEBI:36656"/>
    </reaction>
</comment>
<evidence type="ECO:0000313" key="18">
    <source>
        <dbReference type="Proteomes" id="UP000247922"/>
    </source>
</evidence>
<feature type="binding site" evidence="15">
    <location>
        <begin position="328"/>
        <end position="329"/>
    </location>
    <ligand>
        <name>FMN</name>
        <dbReference type="ChEBI" id="CHEBI:58210"/>
    </ligand>
</feature>
<dbReference type="PANTHER" id="PTHR10578">
    <property type="entry name" value="S -2-HYDROXY-ACID OXIDASE-RELATED"/>
    <property type="match status" value="1"/>
</dbReference>
<comment type="catalytic activity">
    <reaction evidence="12">
        <text>2-hydroxyoctanoate + O2 = 2-oxooctanoate + H2O2</text>
        <dbReference type="Rhea" id="RHEA:67940"/>
        <dbReference type="ChEBI" id="CHEBI:15379"/>
        <dbReference type="ChEBI" id="CHEBI:16240"/>
        <dbReference type="ChEBI" id="CHEBI:133514"/>
        <dbReference type="ChEBI" id="CHEBI:176689"/>
    </reaction>
</comment>
<dbReference type="Proteomes" id="UP000247922">
    <property type="component" value="Unassembled WGS sequence"/>
</dbReference>
<evidence type="ECO:0000256" key="12">
    <source>
        <dbReference type="ARBA" id="ARBA00052949"/>
    </source>
</evidence>
<gene>
    <name evidence="17" type="ORF">DES38_103262</name>
</gene>
<evidence type="ECO:0000256" key="1">
    <source>
        <dbReference type="ARBA" id="ARBA00000616"/>
    </source>
</evidence>
<evidence type="ECO:0000259" key="16">
    <source>
        <dbReference type="PROSITE" id="PS51349"/>
    </source>
</evidence>
<protein>
    <recommendedName>
        <fullName evidence="8">L-lactate oxidase</fullName>
        <ecNumber evidence="3">1.1.3.15</ecNumber>
    </recommendedName>
    <alternativeName>
        <fullName evidence="13">(S)-2-hydroxy-acid oxidase</fullName>
    </alternativeName>
</protein>
<comment type="caution">
    <text evidence="17">The sequence shown here is derived from an EMBL/GenBank/DDBJ whole genome shotgun (WGS) entry which is preliminary data.</text>
</comment>
<feature type="binding site" evidence="15">
    <location>
        <position position="168"/>
    </location>
    <ligand>
        <name>FMN</name>
        <dbReference type="ChEBI" id="CHEBI:58210"/>
    </ligand>
</feature>
<dbReference type="FunFam" id="3.20.20.70:FF:000029">
    <property type="entry name" value="L-lactate dehydrogenase"/>
    <property type="match status" value="1"/>
</dbReference>
<organism evidence="17 18">
    <name type="scientific">Streptohalobacillus salinus</name>
    <dbReference type="NCBI Taxonomy" id="621096"/>
    <lineage>
        <taxon>Bacteria</taxon>
        <taxon>Bacillati</taxon>
        <taxon>Bacillota</taxon>
        <taxon>Bacilli</taxon>
        <taxon>Bacillales</taxon>
        <taxon>Bacillaceae</taxon>
        <taxon>Streptohalobacillus</taxon>
    </lineage>
</organism>
<dbReference type="PIRSF" id="PIRSF000138">
    <property type="entry name" value="Al-hdrx_acd_dh"/>
    <property type="match status" value="1"/>
</dbReference>
<dbReference type="Gene3D" id="3.20.20.70">
    <property type="entry name" value="Aldolase class I"/>
    <property type="match status" value="1"/>
</dbReference>
<dbReference type="OrthoDB" id="9770452at2"/>
<dbReference type="EMBL" id="QJJR01000003">
    <property type="protein sequence ID" value="PXW92243.1"/>
    <property type="molecule type" value="Genomic_DNA"/>
</dbReference>
<feature type="binding site" evidence="15">
    <location>
        <position position="177"/>
    </location>
    <ligand>
        <name>glyoxylate</name>
        <dbReference type="ChEBI" id="CHEBI:36655"/>
    </ligand>
</feature>
<evidence type="ECO:0000256" key="14">
    <source>
        <dbReference type="PIRSR" id="PIRSR000138-1"/>
    </source>
</evidence>
<evidence type="ECO:0000256" key="8">
    <source>
        <dbReference type="ARBA" id="ARBA00029513"/>
    </source>
</evidence>
<reference evidence="17 18" key="1">
    <citation type="submission" date="2018-05" db="EMBL/GenBank/DDBJ databases">
        <title>Genomic Encyclopedia of Type Strains, Phase IV (KMG-IV): sequencing the most valuable type-strain genomes for metagenomic binning, comparative biology and taxonomic classification.</title>
        <authorList>
            <person name="Goeker M."/>
        </authorList>
    </citation>
    <scope>NUCLEOTIDE SEQUENCE [LARGE SCALE GENOMIC DNA]</scope>
    <source>
        <strain evidence="17 18">DSM 22440</strain>
    </source>
</reference>
<keyword evidence="4 15" id="KW-0285">Flavoprotein</keyword>
<evidence type="ECO:0000313" key="17">
    <source>
        <dbReference type="EMBL" id="PXW92243.1"/>
    </source>
</evidence>
<accession>A0A2V3WG60</accession>
<evidence type="ECO:0000256" key="4">
    <source>
        <dbReference type="ARBA" id="ARBA00022630"/>
    </source>
</evidence>
<comment type="similarity">
    <text evidence="7">Belongs to the FMN-dependent alpha-hydroxy acid dehydrogenase family.</text>
</comment>
<keyword evidence="17" id="KW-0413">Isomerase</keyword>
<dbReference type="Pfam" id="PF01070">
    <property type="entry name" value="FMN_dh"/>
    <property type="match status" value="1"/>
</dbReference>
<feature type="binding site" evidence="15">
    <location>
        <begin position="305"/>
        <end position="309"/>
    </location>
    <ligand>
        <name>FMN</name>
        <dbReference type="ChEBI" id="CHEBI:58210"/>
    </ligand>
</feature>
<feature type="active site" description="Proton acceptor" evidence="14">
    <location>
        <position position="274"/>
    </location>
</feature>
<feature type="binding site" evidence="15">
    <location>
        <position position="118"/>
    </location>
    <ligand>
        <name>FMN</name>
        <dbReference type="ChEBI" id="CHEBI:58210"/>
    </ligand>
</feature>
<feature type="binding site" evidence="15">
    <location>
        <position position="272"/>
    </location>
    <ligand>
        <name>FMN</name>
        <dbReference type="ChEBI" id="CHEBI:58210"/>
    </ligand>
</feature>
<feature type="binding site" evidence="15">
    <location>
        <position position="250"/>
    </location>
    <ligand>
        <name>FMN</name>
        <dbReference type="ChEBI" id="CHEBI:58210"/>
    </ligand>
</feature>
<evidence type="ECO:0000256" key="15">
    <source>
        <dbReference type="PIRSR" id="PIRSR000138-2"/>
    </source>
</evidence>
<dbReference type="InterPro" id="IPR000262">
    <property type="entry name" value="FMN-dep_DH"/>
</dbReference>
<keyword evidence="18" id="KW-1185">Reference proteome</keyword>
<evidence type="ECO:0000256" key="13">
    <source>
        <dbReference type="ARBA" id="ARBA00079803"/>
    </source>
</evidence>
<dbReference type="InterPro" id="IPR037396">
    <property type="entry name" value="FMN_HAD"/>
</dbReference>
<evidence type="ECO:0000256" key="11">
    <source>
        <dbReference type="ARBA" id="ARBA00050773"/>
    </source>
</evidence>
<dbReference type="InterPro" id="IPR013785">
    <property type="entry name" value="Aldolase_TIM"/>
</dbReference>
<feature type="domain" description="FMN hydroxy acid dehydrogenase" evidence="16">
    <location>
        <begin position="10"/>
        <end position="377"/>
    </location>
</feature>
<sequence length="377" mass="41005">MQQINEVNDIDLSVPINSETYRELAREKIDKKAFGYIDSGSGSEWSLVENIKQYHRYSLVPRVLRDVTAVDQSITLLGREIRAPYLLAPVGFQTIVHDDGERASAQASNHAGIPFVQSTVSSYTIEEIRAALPDAPHYFQLYWPSDVEVCDSLIKRAEASGVDALVITVDTPLLGRREVDLAHAYFPMETGAGMANFLSDPVFQAKYNPTGTLTESALKQAIQKILFHPGLTFQALKKLRDETALPIIIKGVLNKDDAKELQALGVDGIIVSNHGGRQLDSAVAPLDVLADVRAAVGPSFPLLVDGGVRRGSDIIKALALGADAVLIGRPYIYGLIDGERGVRQVLSQLSSDLQTNLALLGVTDVSQLDQSYIKNAE</sequence>
<feature type="binding site" evidence="15">
    <location>
        <position position="277"/>
    </location>
    <ligand>
        <name>glyoxylate</name>
        <dbReference type="ChEBI" id="CHEBI:36655"/>
    </ligand>
</feature>
<feature type="binding site" evidence="15">
    <location>
        <position position="274"/>
    </location>
    <ligand>
        <name>glyoxylate</name>
        <dbReference type="ChEBI" id="CHEBI:36655"/>
    </ligand>
</feature>
<evidence type="ECO:0000256" key="5">
    <source>
        <dbReference type="ARBA" id="ARBA00022643"/>
    </source>
</evidence>
<evidence type="ECO:0000256" key="9">
    <source>
        <dbReference type="ARBA" id="ARBA00048754"/>
    </source>
</evidence>
<keyword evidence="5 15" id="KW-0288">FMN</keyword>
<dbReference type="InterPro" id="IPR012133">
    <property type="entry name" value="Alpha-hydoxy_acid_DH_FMN"/>
</dbReference>
<comment type="catalytic activity">
    <reaction evidence="9">
        <text>(S)-lactate + O2 = pyruvate + H2O2</text>
        <dbReference type="Rhea" id="RHEA:55868"/>
        <dbReference type="ChEBI" id="CHEBI:15361"/>
        <dbReference type="ChEBI" id="CHEBI:15379"/>
        <dbReference type="ChEBI" id="CHEBI:16240"/>
        <dbReference type="ChEBI" id="CHEBI:16651"/>
    </reaction>
    <physiologicalReaction direction="left-to-right" evidence="9">
        <dbReference type="Rhea" id="RHEA:55869"/>
    </physiologicalReaction>
</comment>
<name>A0A2V3WG60_9BACI</name>
<dbReference type="GO" id="GO:0016853">
    <property type="term" value="F:isomerase activity"/>
    <property type="evidence" value="ECO:0007669"/>
    <property type="project" value="UniProtKB-KW"/>
</dbReference>
<dbReference type="GO" id="GO:0010181">
    <property type="term" value="F:FMN binding"/>
    <property type="evidence" value="ECO:0007669"/>
    <property type="project" value="InterPro"/>
</dbReference>
<feature type="binding site" evidence="15">
    <location>
        <position position="36"/>
    </location>
    <ligand>
        <name>glyoxylate</name>
        <dbReference type="ChEBI" id="CHEBI:36655"/>
    </ligand>
</feature>
<comment type="catalytic activity">
    <reaction evidence="1">
        <text>a (2S)-2-hydroxycarboxylate + O2 = a 2-oxocarboxylate + H2O2</text>
        <dbReference type="Rhea" id="RHEA:16789"/>
        <dbReference type="ChEBI" id="CHEBI:15379"/>
        <dbReference type="ChEBI" id="CHEBI:16240"/>
        <dbReference type="ChEBI" id="CHEBI:35179"/>
        <dbReference type="ChEBI" id="CHEBI:58123"/>
        <dbReference type="EC" id="1.1.3.15"/>
    </reaction>
</comment>
<feature type="binding site" evidence="15">
    <location>
        <begin position="89"/>
        <end position="91"/>
    </location>
    <ligand>
        <name>FMN</name>
        <dbReference type="ChEBI" id="CHEBI:58210"/>
    </ligand>
</feature>
<comment type="catalytic activity">
    <reaction evidence="11">
        <text>2-hydroxyoctadecanoate + O2 = 2-oxooctadecanoate + H2O2</text>
        <dbReference type="Rhea" id="RHEA:68964"/>
        <dbReference type="ChEBI" id="CHEBI:15379"/>
        <dbReference type="ChEBI" id="CHEBI:16240"/>
        <dbReference type="ChEBI" id="CHEBI:17162"/>
        <dbReference type="ChEBI" id="CHEBI:76724"/>
    </reaction>
</comment>